<dbReference type="InterPro" id="IPR008995">
    <property type="entry name" value="Mo/tungstate-bd_C_term_dom"/>
</dbReference>
<evidence type="ECO:0000256" key="3">
    <source>
        <dbReference type="ARBA" id="ARBA00022505"/>
    </source>
</evidence>
<dbReference type="GO" id="GO:0016887">
    <property type="term" value="F:ATP hydrolysis activity"/>
    <property type="evidence" value="ECO:0007669"/>
    <property type="project" value="InterPro"/>
</dbReference>
<gene>
    <name evidence="12" type="primary">modC</name>
    <name evidence="12" type="ORF">F0M18_12625</name>
</gene>
<keyword evidence="4" id="KW-0997">Cell inner membrane</keyword>
<keyword evidence="7" id="KW-1278">Translocase</keyword>
<dbReference type="Pfam" id="PF03459">
    <property type="entry name" value="TOBE"/>
    <property type="match status" value="1"/>
</dbReference>
<protein>
    <submittedName>
        <fullName evidence="12">Molybdenum ABC transporter ATP-binding protein</fullName>
    </submittedName>
</protein>
<dbReference type="InterPro" id="IPR005116">
    <property type="entry name" value="Transp-assoc_OB_typ1"/>
</dbReference>
<accession>A0A5B0WW75</accession>
<sequence length="362" mass="39325">MSLDLDLHCTGQQGFQLQLQSSIADQGVTALYGPSGSGKSTLLDCIAGLREPGDGSQISFRGQQWLGHGQAVPVWRRRIGYVFQDARLFPHLTVAGNLDYASQRARGRPALERDRLQALLGIDELLPQKPDTLSAGQQQRVAIGRALCSAPQLLLLDEPLANLDPMASAECLTLLQEIANQVDLPMIYVSHDIEELGQLADDLLLLQKGKLVDSGPMMEMSSRLDTQLAHEEQAAAIVSGHIKAQDTHFGLTEIEVEEQVLYVNLLPQAPGSSRRLRIPARDVSICRERPAQSSILNILPVTIAEITTSGGAQLMLRLALGKQFLLARITRKSAERLQLAPGDRVFAQIKSVALLSEAGDAV</sequence>
<dbReference type="InterPro" id="IPR050334">
    <property type="entry name" value="Molybdenum_import_ModC"/>
</dbReference>
<evidence type="ECO:0000259" key="11">
    <source>
        <dbReference type="PROSITE" id="PS51866"/>
    </source>
</evidence>
<dbReference type="InterPro" id="IPR011868">
    <property type="entry name" value="ModC_ABC_ATP-bd"/>
</dbReference>
<comment type="caution">
    <text evidence="12">The sequence shown here is derived from an EMBL/GenBank/DDBJ whole genome shotgun (WGS) entry which is preliminary data.</text>
</comment>
<keyword evidence="5" id="KW-0547">Nucleotide-binding</keyword>
<keyword evidence="8" id="KW-0472">Membrane</keyword>
<evidence type="ECO:0000256" key="5">
    <source>
        <dbReference type="ARBA" id="ARBA00022741"/>
    </source>
</evidence>
<dbReference type="SUPFAM" id="SSF52540">
    <property type="entry name" value="P-loop containing nucleoside triphosphate hydrolases"/>
    <property type="match status" value="1"/>
</dbReference>
<dbReference type="Gene3D" id="3.40.50.300">
    <property type="entry name" value="P-loop containing nucleotide triphosphate hydrolases"/>
    <property type="match status" value="1"/>
</dbReference>
<dbReference type="InterPro" id="IPR003439">
    <property type="entry name" value="ABC_transporter-like_ATP-bd"/>
</dbReference>
<dbReference type="Pfam" id="PF00005">
    <property type="entry name" value="ABC_tran"/>
    <property type="match status" value="1"/>
</dbReference>
<keyword evidence="2" id="KW-1003">Cell membrane</keyword>
<dbReference type="RefSeq" id="WP_149611803.1">
    <property type="nucleotide sequence ID" value="NZ_VTUX01000005.1"/>
</dbReference>
<dbReference type="PROSITE" id="PS50893">
    <property type="entry name" value="ABC_TRANSPORTER_2"/>
    <property type="match status" value="1"/>
</dbReference>
<evidence type="ECO:0000256" key="8">
    <source>
        <dbReference type="ARBA" id="ARBA00023136"/>
    </source>
</evidence>
<evidence type="ECO:0000256" key="7">
    <source>
        <dbReference type="ARBA" id="ARBA00022967"/>
    </source>
</evidence>
<dbReference type="AlphaFoldDB" id="A0A5B0WW75"/>
<dbReference type="Proteomes" id="UP000323708">
    <property type="component" value="Unassembled WGS sequence"/>
</dbReference>
<dbReference type="PANTHER" id="PTHR43514:SF4">
    <property type="entry name" value="ABC TRANSPORTER I FAMILY MEMBER 10"/>
    <property type="match status" value="1"/>
</dbReference>
<keyword evidence="6 12" id="KW-0067">ATP-binding</keyword>
<dbReference type="Gene3D" id="2.40.50.100">
    <property type="match status" value="1"/>
</dbReference>
<dbReference type="GO" id="GO:0005524">
    <property type="term" value="F:ATP binding"/>
    <property type="evidence" value="ECO:0007669"/>
    <property type="project" value="UniProtKB-KW"/>
</dbReference>
<dbReference type="GO" id="GO:0015098">
    <property type="term" value="F:molybdate ion transmembrane transporter activity"/>
    <property type="evidence" value="ECO:0007669"/>
    <property type="project" value="InterPro"/>
</dbReference>
<evidence type="ECO:0000256" key="9">
    <source>
        <dbReference type="PROSITE-ProRule" id="PRU01213"/>
    </source>
</evidence>
<organism evidence="12 13">
    <name type="scientific">Pseudohalioglobus sediminis</name>
    <dbReference type="NCBI Taxonomy" id="2606449"/>
    <lineage>
        <taxon>Bacteria</taxon>
        <taxon>Pseudomonadati</taxon>
        <taxon>Pseudomonadota</taxon>
        <taxon>Gammaproteobacteria</taxon>
        <taxon>Cellvibrionales</taxon>
        <taxon>Halieaceae</taxon>
        <taxon>Pseudohalioglobus</taxon>
    </lineage>
</organism>
<reference evidence="12 13" key="1">
    <citation type="submission" date="2019-09" db="EMBL/GenBank/DDBJ databases">
        <authorList>
            <person name="Chen X.-Y."/>
        </authorList>
    </citation>
    <scope>NUCLEOTIDE SEQUENCE [LARGE SCALE GENOMIC DNA]</scope>
    <source>
        <strain evidence="12 13">NY5</strain>
    </source>
</reference>
<dbReference type="GO" id="GO:0016020">
    <property type="term" value="C:membrane"/>
    <property type="evidence" value="ECO:0007669"/>
    <property type="project" value="InterPro"/>
</dbReference>
<dbReference type="NCBIfam" id="TIGR02142">
    <property type="entry name" value="modC_ABC"/>
    <property type="match status" value="1"/>
</dbReference>
<dbReference type="SUPFAM" id="SSF50331">
    <property type="entry name" value="MOP-like"/>
    <property type="match status" value="1"/>
</dbReference>
<name>A0A5B0WW75_9GAMM</name>
<dbReference type="InterPro" id="IPR004606">
    <property type="entry name" value="Mop_domain"/>
</dbReference>
<keyword evidence="1" id="KW-0813">Transport</keyword>
<evidence type="ECO:0000256" key="4">
    <source>
        <dbReference type="ARBA" id="ARBA00022519"/>
    </source>
</evidence>
<dbReference type="PROSITE" id="PS51866">
    <property type="entry name" value="MOP"/>
    <property type="match status" value="1"/>
</dbReference>
<dbReference type="InterPro" id="IPR003593">
    <property type="entry name" value="AAA+_ATPase"/>
</dbReference>
<feature type="domain" description="ABC transporter" evidence="10">
    <location>
        <begin position="1"/>
        <end position="233"/>
    </location>
</feature>
<evidence type="ECO:0000259" key="10">
    <source>
        <dbReference type="PROSITE" id="PS50893"/>
    </source>
</evidence>
<dbReference type="InterPro" id="IPR027417">
    <property type="entry name" value="P-loop_NTPase"/>
</dbReference>
<dbReference type="PROSITE" id="PS00211">
    <property type="entry name" value="ABC_TRANSPORTER_1"/>
    <property type="match status" value="1"/>
</dbReference>
<dbReference type="PANTHER" id="PTHR43514">
    <property type="entry name" value="ABC TRANSPORTER I FAMILY MEMBER 10"/>
    <property type="match status" value="1"/>
</dbReference>
<proteinExistence type="predicted"/>
<evidence type="ECO:0000256" key="6">
    <source>
        <dbReference type="ARBA" id="ARBA00022840"/>
    </source>
</evidence>
<keyword evidence="13" id="KW-1185">Reference proteome</keyword>
<dbReference type="InterPro" id="IPR017871">
    <property type="entry name" value="ABC_transporter-like_CS"/>
</dbReference>
<dbReference type="GO" id="GO:0140359">
    <property type="term" value="F:ABC-type transporter activity"/>
    <property type="evidence" value="ECO:0007669"/>
    <property type="project" value="InterPro"/>
</dbReference>
<evidence type="ECO:0000256" key="1">
    <source>
        <dbReference type="ARBA" id="ARBA00022448"/>
    </source>
</evidence>
<feature type="domain" description="Mop" evidence="11">
    <location>
        <begin position="292"/>
        <end position="358"/>
    </location>
</feature>
<keyword evidence="3 9" id="KW-0500">Molybdenum</keyword>
<dbReference type="SMART" id="SM00382">
    <property type="entry name" value="AAA"/>
    <property type="match status" value="1"/>
</dbReference>
<evidence type="ECO:0000256" key="2">
    <source>
        <dbReference type="ARBA" id="ARBA00022475"/>
    </source>
</evidence>
<evidence type="ECO:0000313" key="12">
    <source>
        <dbReference type="EMBL" id="KAA1190648.1"/>
    </source>
</evidence>
<evidence type="ECO:0000313" key="13">
    <source>
        <dbReference type="Proteomes" id="UP000323708"/>
    </source>
</evidence>
<dbReference type="EMBL" id="VTUX01000005">
    <property type="protein sequence ID" value="KAA1190648.1"/>
    <property type="molecule type" value="Genomic_DNA"/>
</dbReference>